<evidence type="ECO:0000256" key="6">
    <source>
        <dbReference type="ARBA" id="ARBA00023242"/>
    </source>
</evidence>
<evidence type="ECO:0000256" key="7">
    <source>
        <dbReference type="SAM" id="MobiDB-lite"/>
    </source>
</evidence>
<accession>A0A8S4Q436</accession>
<feature type="region of interest" description="Disordered" evidence="7">
    <location>
        <begin position="244"/>
        <end position="267"/>
    </location>
</feature>
<evidence type="ECO:0000256" key="3">
    <source>
        <dbReference type="ARBA" id="ARBA00006106"/>
    </source>
</evidence>
<dbReference type="InterPro" id="IPR039805">
    <property type="entry name" value="CUE_CUED2"/>
</dbReference>
<keyword evidence="9" id="KW-1185">Reference proteome</keyword>
<dbReference type="Proteomes" id="UP000749559">
    <property type="component" value="Unassembled WGS sequence"/>
</dbReference>
<dbReference type="PANTHER" id="PTHR12493:SF0">
    <property type="entry name" value="CUE DOMAIN-CONTAINING PROTEIN 2"/>
    <property type="match status" value="1"/>
</dbReference>
<evidence type="ECO:0000256" key="4">
    <source>
        <dbReference type="ARBA" id="ARBA00022490"/>
    </source>
</evidence>
<proteinExistence type="inferred from homology"/>
<gene>
    <name evidence="8" type="ORF">OFUS_LOCUS24005</name>
</gene>
<reference evidence="8" key="1">
    <citation type="submission" date="2022-03" db="EMBL/GenBank/DDBJ databases">
        <authorList>
            <person name="Martin C."/>
        </authorList>
    </citation>
    <scope>NUCLEOTIDE SEQUENCE</scope>
</reference>
<name>A0A8S4Q436_OWEFU</name>
<evidence type="ECO:0000313" key="8">
    <source>
        <dbReference type="EMBL" id="CAH1800069.1"/>
    </source>
</evidence>
<evidence type="ECO:0008006" key="10">
    <source>
        <dbReference type="Google" id="ProtNLM"/>
    </source>
</evidence>
<dbReference type="PANTHER" id="PTHR12493">
    <property type="entry name" value="CUE DOMAIN CONTAINING 2"/>
    <property type="match status" value="1"/>
</dbReference>
<keyword evidence="6" id="KW-0539">Nucleus</keyword>
<evidence type="ECO:0000256" key="5">
    <source>
        <dbReference type="ARBA" id="ARBA00022786"/>
    </source>
</evidence>
<dbReference type="AlphaFoldDB" id="A0A8S4Q436"/>
<dbReference type="GO" id="GO:0005634">
    <property type="term" value="C:nucleus"/>
    <property type="evidence" value="ECO:0007669"/>
    <property type="project" value="UniProtKB-SubCell"/>
</dbReference>
<keyword evidence="5" id="KW-0833">Ubl conjugation pathway</keyword>
<dbReference type="CDD" id="cd14367">
    <property type="entry name" value="CUE_CUED2"/>
    <property type="match status" value="1"/>
</dbReference>
<feature type="compositionally biased region" description="Basic residues" evidence="7">
    <location>
        <begin position="156"/>
        <end position="170"/>
    </location>
</feature>
<dbReference type="GO" id="GO:0005737">
    <property type="term" value="C:cytoplasm"/>
    <property type="evidence" value="ECO:0007669"/>
    <property type="project" value="UniProtKB-SubCell"/>
</dbReference>
<sequence length="349" mass="38901">MGEKENIVKEALAAFLQKNDANDSISSIDEIVLSYMVGILEELGDANGTMDNFDVEDFTEMMTAYLPGFEGIDSVAVCSWMFELSNTLSTEHEKGKQIAIAKQPNKEITPIALSPSPPINSLQNMNLSECHSPKQGMCQGSSQKPIFNGIGSSPKQKFKGQRARQHRKSSSSRSASESSDVAGAEAFEQESPSSIYIDSGEENIRLLLEMFPAASEVKAAHCLSMAKGDIEQAANLMLVAQELEEQDETPPVKSKSHKKSTKKSTLSELDDKKLKKSIIQRYSYQDSDEHQKQHNPVVKIDDPKKLVRYRNGQVVSTKGERFSEIKKGNEEEMKKTYINLKPAKQYRFH</sequence>
<evidence type="ECO:0000256" key="1">
    <source>
        <dbReference type="ARBA" id="ARBA00004123"/>
    </source>
</evidence>
<evidence type="ECO:0000313" key="9">
    <source>
        <dbReference type="Proteomes" id="UP000749559"/>
    </source>
</evidence>
<evidence type="ECO:0000256" key="2">
    <source>
        <dbReference type="ARBA" id="ARBA00004496"/>
    </source>
</evidence>
<dbReference type="EMBL" id="CAIIXF020000011">
    <property type="protein sequence ID" value="CAH1800069.1"/>
    <property type="molecule type" value="Genomic_DNA"/>
</dbReference>
<protein>
    <recommendedName>
        <fullName evidence="10">CUE domain-containing protein 2</fullName>
    </recommendedName>
</protein>
<comment type="similarity">
    <text evidence="3">Belongs to the CUEDC2 family.</text>
</comment>
<keyword evidence="4" id="KW-0963">Cytoplasm</keyword>
<organism evidence="8 9">
    <name type="scientific">Owenia fusiformis</name>
    <name type="common">Polychaete worm</name>
    <dbReference type="NCBI Taxonomy" id="6347"/>
    <lineage>
        <taxon>Eukaryota</taxon>
        <taxon>Metazoa</taxon>
        <taxon>Spiralia</taxon>
        <taxon>Lophotrochozoa</taxon>
        <taxon>Annelida</taxon>
        <taxon>Polychaeta</taxon>
        <taxon>Sedentaria</taxon>
        <taxon>Canalipalpata</taxon>
        <taxon>Sabellida</taxon>
        <taxon>Oweniida</taxon>
        <taxon>Oweniidae</taxon>
        <taxon>Owenia</taxon>
    </lineage>
</organism>
<comment type="caution">
    <text evidence="8">The sequence shown here is derived from an EMBL/GenBank/DDBJ whole genome shotgun (WGS) entry which is preliminary data.</text>
</comment>
<feature type="region of interest" description="Disordered" evidence="7">
    <location>
        <begin position="122"/>
        <end position="194"/>
    </location>
</feature>
<comment type="subcellular location">
    <subcellularLocation>
        <location evidence="2">Cytoplasm</location>
    </subcellularLocation>
    <subcellularLocation>
        <location evidence="1">Nucleus</location>
    </subcellularLocation>
</comment>
<feature type="compositionally biased region" description="Polar residues" evidence="7">
    <location>
        <begin position="138"/>
        <end position="155"/>
    </location>
</feature>
<dbReference type="OrthoDB" id="10060331at2759"/>